<evidence type="ECO:0000313" key="4">
    <source>
        <dbReference type="Proteomes" id="UP000825935"/>
    </source>
</evidence>
<keyword evidence="1" id="KW-0472">Membrane</keyword>
<dbReference type="Proteomes" id="UP000825935">
    <property type="component" value="Chromosome 36"/>
</dbReference>
<evidence type="ECO:0008006" key="5">
    <source>
        <dbReference type="Google" id="ProtNLM"/>
    </source>
</evidence>
<reference evidence="3" key="1">
    <citation type="submission" date="2021-08" db="EMBL/GenBank/DDBJ databases">
        <title>WGS assembly of Ceratopteris richardii.</title>
        <authorList>
            <person name="Marchant D.B."/>
            <person name="Chen G."/>
            <person name="Jenkins J."/>
            <person name="Shu S."/>
            <person name="Leebens-Mack J."/>
            <person name="Grimwood J."/>
            <person name="Schmutz J."/>
            <person name="Soltis P."/>
            <person name="Soltis D."/>
            <person name="Chen Z.-H."/>
        </authorList>
    </citation>
    <scope>NUCLEOTIDE SEQUENCE</scope>
    <source>
        <strain evidence="3">Whitten #5841</strain>
        <tissue evidence="3">Leaf</tissue>
    </source>
</reference>
<evidence type="ECO:0000256" key="1">
    <source>
        <dbReference type="SAM" id="Phobius"/>
    </source>
</evidence>
<feature type="chain" id="PRO_5035933280" description="Secreted protein" evidence="2">
    <location>
        <begin position="24"/>
        <end position="109"/>
    </location>
</feature>
<dbReference type="AlphaFoldDB" id="A0A8T2QBI1"/>
<name>A0A8T2QBI1_CERRI</name>
<gene>
    <name evidence="3" type="ORF">KP509_36G049700</name>
</gene>
<dbReference type="EMBL" id="CM035441">
    <property type="protein sequence ID" value="KAH7281477.1"/>
    <property type="molecule type" value="Genomic_DNA"/>
</dbReference>
<comment type="caution">
    <text evidence="3">The sequence shown here is derived from an EMBL/GenBank/DDBJ whole genome shotgun (WGS) entry which is preliminary data.</text>
</comment>
<organism evidence="3 4">
    <name type="scientific">Ceratopteris richardii</name>
    <name type="common">Triangle waterfern</name>
    <dbReference type="NCBI Taxonomy" id="49495"/>
    <lineage>
        <taxon>Eukaryota</taxon>
        <taxon>Viridiplantae</taxon>
        <taxon>Streptophyta</taxon>
        <taxon>Embryophyta</taxon>
        <taxon>Tracheophyta</taxon>
        <taxon>Polypodiopsida</taxon>
        <taxon>Polypodiidae</taxon>
        <taxon>Polypodiales</taxon>
        <taxon>Pteridineae</taxon>
        <taxon>Pteridaceae</taxon>
        <taxon>Parkerioideae</taxon>
        <taxon>Ceratopteris</taxon>
    </lineage>
</organism>
<feature type="transmembrane region" description="Helical" evidence="1">
    <location>
        <begin position="81"/>
        <end position="102"/>
    </location>
</feature>
<keyword evidence="2" id="KW-0732">Signal</keyword>
<proteinExistence type="predicted"/>
<keyword evidence="1" id="KW-0812">Transmembrane</keyword>
<sequence length="109" mass="12088">MKRARTFLGVVCDLDWLWLCCLSLPSCCYIHIGLRTSIVRSVCGCNVIYLLRGKHSRSCPFLEFVPHVVFLSVHAGDDAKWMAGFLFLSLSLFFVAGNVHALPVNTGAV</sequence>
<evidence type="ECO:0000313" key="3">
    <source>
        <dbReference type="EMBL" id="KAH7281477.1"/>
    </source>
</evidence>
<feature type="signal peptide" evidence="2">
    <location>
        <begin position="1"/>
        <end position="23"/>
    </location>
</feature>
<keyword evidence="1" id="KW-1133">Transmembrane helix</keyword>
<evidence type="ECO:0000256" key="2">
    <source>
        <dbReference type="SAM" id="SignalP"/>
    </source>
</evidence>
<accession>A0A8T2QBI1</accession>
<protein>
    <recommendedName>
        <fullName evidence="5">Secreted protein</fullName>
    </recommendedName>
</protein>
<keyword evidence="4" id="KW-1185">Reference proteome</keyword>